<proteinExistence type="predicted"/>
<name>A0A543E2T2_9PSEU</name>
<sequence length="113" mass="12033">MTVGPGDRRFGRDGSGGEAAVPEPRDAPAGGGPSGEEVPAPPASAVPQQRRPDAPHDRYELPPRPRVTPDPAILGLSRLTRGRVGSRLFTLFFVLVFTVIVVQMVAAILDNPW</sequence>
<dbReference type="EMBL" id="VFPA01000001">
    <property type="protein sequence ID" value="TQM15915.1"/>
    <property type="molecule type" value="Genomic_DNA"/>
</dbReference>
<evidence type="ECO:0000256" key="2">
    <source>
        <dbReference type="SAM" id="Phobius"/>
    </source>
</evidence>
<evidence type="ECO:0000313" key="3">
    <source>
        <dbReference type="EMBL" id="TQM15915.1"/>
    </source>
</evidence>
<keyword evidence="2" id="KW-0812">Transmembrane</keyword>
<dbReference type="AlphaFoldDB" id="A0A543E2T2"/>
<keyword evidence="4" id="KW-1185">Reference proteome</keyword>
<comment type="caution">
    <text evidence="3">The sequence shown here is derived from an EMBL/GenBank/DDBJ whole genome shotgun (WGS) entry which is preliminary data.</text>
</comment>
<dbReference type="Proteomes" id="UP000315677">
    <property type="component" value="Unassembled WGS sequence"/>
</dbReference>
<dbReference type="OrthoDB" id="9977121at2"/>
<feature type="compositionally biased region" description="Basic and acidic residues" evidence="1">
    <location>
        <begin position="1"/>
        <end position="12"/>
    </location>
</feature>
<organism evidence="3 4">
    <name type="scientific">Pseudonocardia kunmingensis</name>
    <dbReference type="NCBI Taxonomy" id="630975"/>
    <lineage>
        <taxon>Bacteria</taxon>
        <taxon>Bacillati</taxon>
        <taxon>Actinomycetota</taxon>
        <taxon>Actinomycetes</taxon>
        <taxon>Pseudonocardiales</taxon>
        <taxon>Pseudonocardiaceae</taxon>
        <taxon>Pseudonocardia</taxon>
    </lineage>
</organism>
<feature type="compositionally biased region" description="Basic and acidic residues" evidence="1">
    <location>
        <begin position="50"/>
        <end position="63"/>
    </location>
</feature>
<evidence type="ECO:0000256" key="1">
    <source>
        <dbReference type="SAM" id="MobiDB-lite"/>
    </source>
</evidence>
<keyword evidence="2" id="KW-1133">Transmembrane helix</keyword>
<accession>A0A543E2T2</accession>
<gene>
    <name evidence="3" type="ORF">FB558_2712</name>
</gene>
<feature type="region of interest" description="Disordered" evidence="1">
    <location>
        <begin position="1"/>
        <end position="72"/>
    </location>
</feature>
<reference evidence="3 4" key="1">
    <citation type="submission" date="2019-06" db="EMBL/GenBank/DDBJ databases">
        <title>Sequencing the genomes of 1000 actinobacteria strains.</title>
        <authorList>
            <person name="Klenk H.-P."/>
        </authorList>
    </citation>
    <scope>NUCLEOTIDE SEQUENCE [LARGE SCALE GENOMIC DNA]</scope>
    <source>
        <strain evidence="3 4">DSM 45301</strain>
    </source>
</reference>
<keyword evidence="2" id="KW-0472">Membrane</keyword>
<dbReference type="RefSeq" id="WP_142052414.1">
    <property type="nucleotide sequence ID" value="NZ_VFPA01000001.1"/>
</dbReference>
<protein>
    <submittedName>
        <fullName evidence="3">Uncharacterized protein</fullName>
    </submittedName>
</protein>
<feature type="transmembrane region" description="Helical" evidence="2">
    <location>
        <begin position="88"/>
        <end position="109"/>
    </location>
</feature>
<evidence type="ECO:0000313" key="4">
    <source>
        <dbReference type="Proteomes" id="UP000315677"/>
    </source>
</evidence>